<comment type="similarity">
    <text evidence="2">Belongs to the OXA1/ALB3/YidC (TC 2.A.9.2) family.</text>
</comment>
<organism evidence="9 10">
    <name type="scientific">Prototheca wickerhamii</name>
    <dbReference type="NCBI Taxonomy" id="3111"/>
    <lineage>
        <taxon>Eukaryota</taxon>
        <taxon>Viridiplantae</taxon>
        <taxon>Chlorophyta</taxon>
        <taxon>core chlorophytes</taxon>
        <taxon>Trebouxiophyceae</taxon>
        <taxon>Chlorellales</taxon>
        <taxon>Chlorellaceae</taxon>
        <taxon>Prototheca</taxon>
    </lineage>
</organism>
<evidence type="ECO:0000256" key="2">
    <source>
        <dbReference type="ARBA" id="ARBA00010583"/>
    </source>
</evidence>
<keyword evidence="10" id="KW-1185">Reference proteome</keyword>
<dbReference type="GO" id="GO:0009535">
    <property type="term" value="C:chloroplast thylakoid membrane"/>
    <property type="evidence" value="ECO:0007669"/>
    <property type="project" value="TreeGrafter"/>
</dbReference>
<feature type="compositionally biased region" description="Basic and acidic residues" evidence="7">
    <location>
        <begin position="331"/>
        <end position="340"/>
    </location>
</feature>
<feature type="region of interest" description="Disordered" evidence="7">
    <location>
        <begin position="287"/>
        <end position="365"/>
    </location>
</feature>
<evidence type="ECO:0000256" key="7">
    <source>
        <dbReference type="SAM" id="MobiDB-lite"/>
    </source>
</evidence>
<evidence type="ECO:0000256" key="4">
    <source>
        <dbReference type="ARBA" id="ARBA00022989"/>
    </source>
</evidence>
<keyword evidence="4" id="KW-1133">Transmembrane helix</keyword>
<evidence type="ECO:0000313" key="9">
    <source>
        <dbReference type="EMBL" id="KAK2078515.1"/>
    </source>
</evidence>
<dbReference type="EMBL" id="JASFZW010000004">
    <property type="protein sequence ID" value="KAK2078515.1"/>
    <property type="molecule type" value="Genomic_DNA"/>
</dbReference>
<gene>
    <name evidence="9" type="ORF">QBZ16_003355</name>
</gene>
<feature type="compositionally biased region" description="Pro residues" evidence="7">
    <location>
        <begin position="355"/>
        <end position="365"/>
    </location>
</feature>
<dbReference type="GO" id="GO:0032977">
    <property type="term" value="F:membrane insertase activity"/>
    <property type="evidence" value="ECO:0007669"/>
    <property type="project" value="InterPro"/>
</dbReference>
<feature type="compositionally biased region" description="Basic and acidic residues" evidence="7">
    <location>
        <begin position="315"/>
        <end position="324"/>
    </location>
</feature>
<reference evidence="9" key="1">
    <citation type="submission" date="2021-01" db="EMBL/GenBank/DDBJ databases">
        <authorList>
            <person name="Eckstrom K.M.E."/>
        </authorList>
    </citation>
    <scope>NUCLEOTIDE SEQUENCE</scope>
    <source>
        <strain evidence="9">UVCC 0001</strain>
    </source>
</reference>
<evidence type="ECO:0000256" key="5">
    <source>
        <dbReference type="ARBA" id="ARBA00023136"/>
    </source>
</evidence>
<keyword evidence="3 6" id="KW-0812">Transmembrane</keyword>
<keyword evidence="5" id="KW-0472">Membrane</keyword>
<dbReference type="InterPro" id="IPR001708">
    <property type="entry name" value="YidC/ALB3/OXA1/COX18"/>
</dbReference>
<feature type="domain" description="Membrane insertase YidC/Oxa/ALB C-terminal" evidence="8">
    <location>
        <begin position="74"/>
        <end position="277"/>
    </location>
</feature>
<accession>A0AAD9IKV2</accession>
<comment type="subcellular location">
    <subcellularLocation>
        <location evidence="1 6">Membrane</location>
        <topology evidence="1 6">Multi-pass membrane protein</topology>
    </subcellularLocation>
</comment>
<dbReference type="CDD" id="cd20070">
    <property type="entry name" value="5TM_YidC_Alb3"/>
    <property type="match status" value="1"/>
</dbReference>
<protein>
    <recommendedName>
        <fullName evidence="8">Membrane insertase YidC/Oxa/ALB C-terminal domain-containing protein</fullName>
    </recommendedName>
</protein>
<comment type="similarity">
    <text evidence="6">Belongs to the OXA1/ALB3/YidC family.</text>
</comment>
<dbReference type="GO" id="GO:0010027">
    <property type="term" value="P:thylakoid membrane organization"/>
    <property type="evidence" value="ECO:0007669"/>
    <property type="project" value="TreeGrafter"/>
</dbReference>
<dbReference type="AlphaFoldDB" id="A0AAD9IKV2"/>
<evidence type="ECO:0000256" key="6">
    <source>
        <dbReference type="RuleBase" id="RU003945"/>
    </source>
</evidence>
<evidence type="ECO:0000313" key="10">
    <source>
        <dbReference type="Proteomes" id="UP001255856"/>
    </source>
</evidence>
<dbReference type="Pfam" id="PF02096">
    <property type="entry name" value="60KD_IMP"/>
    <property type="match status" value="1"/>
</dbReference>
<evidence type="ECO:0000259" key="8">
    <source>
        <dbReference type="Pfam" id="PF02096"/>
    </source>
</evidence>
<dbReference type="GO" id="GO:0051205">
    <property type="term" value="P:protein insertion into membrane"/>
    <property type="evidence" value="ECO:0007669"/>
    <property type="project" value="TreeGrafter"/>
</dbReference>
<evidence type="ECO:0000256" key="3">
    <source>
        <dbReference type="ARBA" id="ARBA00022692"/>
    </source>
</evidence>
<dbReference type="Proteomes" id="UP001255856">
    <property type="component" value="Unassembled WGS sequence"/>
</dbReference>
<dbReference type="PANTHER" id="PTHR12428">
    <property type="entry name" value="OXA1"/>
    <property type="match status" value="1"/>
</dbReference>
<dbReference type="NCBIfam" id="TIGR03592">
    <property type="entry name" value="yidC_oxa1_cterm"/>
    <property type="match status" value="1"/>
</dbReference>
<proteinExistence type="inferred from homology"/>
<evidence type="ECO:0000256" key="1">
    <source>
        <dbReference type="ARBA" id="ARBA00004141"/>
    </source>
</evidence>
<dbReference type="GO" id="GO:0072598">
    <property type="term" value="P:protein localization to chloroplast"/>
    <property type="evidence" value="ECO:0007669"/>
    <property type="project" value="TreeGrafter"/>
</dbReference>
<sequence>MGAQATLGSIAAQLQALLPLGAIRSGASALSDPNLPAAAARHAGLLGAFAALFESYLKLLDGGLRAAHVPYSAGLSIILLTLTVKALTWPLAERQARATHAIQALQPKVAALKQRLRGSPAALQAQTAALYRAEGINPLTSILSSLVTIPVFVGLYRALGNVAKDGMLSDGFFWVPSLAGPEGGLTKWLRLGEDGRPLLGWHDTLAYLVLPLLLVGSQYLTQRALQPQHSQQDGAIKTSNSMVPLMIGWFALSVPSGMGLYWLTNNALSAAQQLHFRRRFEAEAAARASADTGVGEQEPAKEKQVPMQSQQQGKDVTEAAAERGRRFRALRQREAERRGGGEGGVALDTREHVPDAPPPPPGGKH</sequence>
<dbReference type="InterPro" id="IPR047196">
    <property type="entry name" value="YidC_ALB_C"/>
</dbReference>
<comment type="caution">
    <text evidence="9">The sequence shown here is derived from an EMBL/GenBank/DDBJ whole genome shotgun (WGS) entry which is preliminary data.</text>
</comment>
<dbReference type="PANTHER" id="PTHR12428:SF14">
    <property type="entry name" value="ALBINO3-LIKE PROTEIN 1, CHLOROPLASTIC"/>
    <property type="match status" value="1"/>
</dbReference>
<dbReference type="InterPro" id="IPR028055">
    <property type="entry name" value="YidC/Oxa/ALB_C"/>
</dbReference>
<name>A0AAD9IKV2_PROWI</name>